<evidence type="ECO:0000313" key="1">
    <source>
        <dbReference type="EMBL" id="BED91726.1"/>
    </source>
</evidence>
<dbReference type="InterPro" id="IPR010368">
    <property type="entry name" value="Com_YlbF"/>
</dbReference>
<dbReference type="Gene3D" id="1.20.1500.10">
    <property type="entry name" value="YheA/YmcA-like"/>
    <property type="match status" value="1"/>
</dbReference>
<proteinExistence type="predicted"/>
<sequence length="139" mass="15940">MKVIRKEKDVYIKKAMELANEIKSGSDYKNYVKMKEKYESDERMKKLNENFEIEKDKLNEEMSSDKPDSLKIKTISENLRAIYLEINTNKTKIKYEKTKEKYGSLIGEICNIISGEVGVFSSAGCLMSCSDCSGCTDFV</sequence>
<reference evidence="1" key="1">
    <citation type="journal article" date="2023" name="ISME J.">
        <title>Emergence of putative energy parasites within Clostridia revealed by genome analysis of a novel endosymbiotic clade.</title>
        <authorList>
            <person name="Takahashi K."/>
            <person name="Kuwahara H."/>
            <person name="Horikawa Y."/>
            <person name="Izawa K."/>
            <person name="Kato D."/>
            <person name="Inagaki T."/>
            <person name="Yuki M."/>
            <person name="Ohkuma M."/>
            <person name="Hongoh Y."/>
        </authorList>
    </citation>
    <scope>NUCLEOTIDE SEQUENCE</scope>
    <source>
        <strain evidence="1">CfP3-15</strain>
    </source>
</reference>
<dbReference type="InterPro" id="IPR023378">
    <property type="entry name" value="YheA/YmcA-like_dom_sf"/>
</dbReference>
<accession>A0AA48HUQ8</accession>
<dbReference type="Pfam" id="PF06133">
    <property type="entry name" value="Com_YlbF"/>
    <property type="match status" value="1"/>
</dbReference>
<name>A0AA48HUQ8_9FIRM</name>
<dbReference type="SUPFAM" id="SSF158622">
    <property type="entry name" value="YheA/YmcA-like"/>
    <property type="match status" value="1"/>
</dbReference>
<dbReference type="KEGG" id="ips:CfP315_0243"/>
<gene>
    <name evidence="1" type="ORF">CfP315_0243</name>
</gene>
<dbReference type="EMBL" id="AP027924">
    <property type="protein sequence ID" value="BED91726.1"/>
    <property type="molecule type" value="Genomic_DNA"/>
</dbReference>
<dbReference type="Proteomes" id="UP001337580">
    <property type="component" value="Chromosome"/>
</dbReference>
<organism evidence="1">
    <name type="scientific">Candidatus Improbicoccus pseudotrichonymphae</name>
    <dbReference type="NCBI Taxonomy" id="3033792"/>
    <lineage>
        <taxon>Bacteria</taxon>
        <taxon>Bacillati</taxon>
        <taxon>Bacillota</taxon>
        <taxon>Clostridia</taxon>
        <taxon>Candidatus Improbicoccus</taxon>
    </lineage>
</organism>
<protein>
    <submittedName>
        <fullName evidence="1">YlbF family regulator</fullName>
    </submittedName>
</protein>
<dbReference type="AlphaFoldDB" id="A0AA48HUQ8"/>